<keyword evidence="10 13" id="KW-0460">Magnesium</keyword>
<keyword evidence="7" id="KW-0547">Nucleotide-binding</keyword>
<evidence type="ECO:0000313" key="17">
    <source>
        <dbReference type="Proteomes" id="UP000299102"/>
    </source>
</evidence>
<keyword evidence="17" id="KW-1185">Reference proteome</keyword>
<dbReference type="InterPro" id="IPR015813">
    <property type="entry name" value="Pyrv/PenolPyrv_kinase-like_dom"/>
</dbReference>
<protein>
    <recommendedName>
        <fullName evidence="4 13">Pyruvate kinase</fullName>
        <ecNumber evidence="4 13">2.7.1.40</ecNumber>
    </recommendedName>
</protein>
<dbReference type="PRINTS" id="PR01050">
    <property type="entry name" value="PYRUVTKNASE"/>
</dbReference>
<dbReference type="GO" id="GO:0005524">
    <property type="term" value="F:ATP binding"/>
    <property type="evidence" value="ECO:0007669"/>
    <property type="project" value="UniProtKB-KW"/>
</dbReference>
<evidence type="ECO:0000256" key="10">
    <source>
        <dbReference type="ARBA" id="ARBA00022842"/>
    </source>
</evidence>
<dbReference type="Gene3D" id="3.20.20.60">
    <property type="entry name" value="Phosphoenolpyruvate-binding domains"/>
    <property type="match status" value="1"/>
</dbReference>
<comment type="catalytic activity">
    <reaction evidence="13">
        <text>pyruvate + ATP = phosphoenolpyruvate + ADP + H(+)</text>
        <dbReference type="Rhea" id="RHEA:18157"/>
        <dbReference type="ChEBI" id="CHEBI:15361"/>
        <dbReference type="ChEBI" id="CHEBI:15378"/>
        <dbReference type="ChEBI" id="CHEBI:30616"/>
        <dbReference type="ChEBI" id="CHEBI:58702"/>
        <dbReference type="ChEBI" id="CHEBI:456216"/>
        <dbReference type="EC" id="2.7.1.40"/>
    </reaction>
</comment>
<dbReference type="PANTHER" id="PTHR11817">
    <property type="entry name" value="PYRUVATE KINASE"/>
    <property type="match status" value="1"/>
</dbReference>
<dbReference type="InterPro" id="IPR015793">
    <property type="entry name" value="Pyrv_Knase_brl"/>
</dbReference>
<dbReference type="GO" id="GO:0016301">
    <property type="term" value="F:kinase activity"/>
    <property type="evidence" value="ECO:0007669"/>
    <property type="project" value="UniProtKB-KW"/>
</dbReference>
<evidence type="ECO:0000256" key="3">
    <source>
        <dbReference type="ARBA" id="ARBA00008663"/>
    </source>
</evidence>
<keyword evidence="5 13" id="KW-0808">Transferase</keyword>
<dbReference type="InterPro" id="IPR036918">
    <property type="entry name" value="Pyrv_Knase_C_sf"/>
</dbReference>
<evidence type="ECO:0000259" key="14">
    <source>
        <dbReference type="Pfam" id="PF00224"/>
    </source>
</evidence>
<feature type="non-terminal residue" evidence="16">
    <location>
        <position position="168"/>
    </location>
</feature>
<reference evidence="16 17" key="1">
    <citation type="journal article" date="2019" name="Commun. Biol.">
        <title>The bagworm genome reveals a unique fibroin gene that provides high tensile strength.</title>
        <authorList>
            <person name="Kono N."/>
            <person name="Nakamura H."/>
            <person name="Ohtoshi R."/>
            <person name="Tomita M."/>
            <person name="Numata K."/>
            <person name="Arakawa K."/>
        </authorList>
    </citation>
    <scope>NUCLEOTIDE SEQUENCE [LARGE SCALE GENOMIC DNA]</scope>
</reference>
<evidence type="ECO:0000256" key="9">
    <source>
        <dbReference type="ARBA" id="ARBA00022840"/>
    </source>
</evidence>
<keyword evidence="8 13" id="KW-0418">Kinase</keyword>
<evidence type="ECO:0000313" key="16">
    <source>
        <dbReference type="EMBL" id="GBP57117.1"/>
    </source>
</evidence>
<dbReference type="EC" id="2.7.1.40" evidence="4 13"/>
<dbReference type="Gene3D" id="3.40.1380.20">
    <property type="entry name" value="Pyruvate kinase, C-terminal domain"/>
    <property type="match status" value="1"/>
</dbReference>
<evidence type="ECO:0000256" key="6">
    <source>
        <dbReference type="ARBA" id="ARBA00022723"/>
    </source>
</evidence>
<evidence type="ECO:0000256" key="12">
    <source>
        <dbReference type="ARBA" id="ARBA00023317"/>
    </source>
</evidence>
<evidence type="ECO:0000256" key="8">
    <source>
        <dbReference type="ARBA" id="ARBA00022777"/>
    </source>
</evidence>
<feature type="domain" description="Pyruvate kinase C-terminal" evidence="15">
    <location>
        <begin position="104"/>
        <end position="167"/>
    </location>
</feature>
<dbReference type="GO" id="GO:0004743">
    <property type="term" value="F:pyruvate kinase activity"/>
    <property type="evidence" value="ECO:0007669"/>
    <property type="project" value="UniProtKB-EC"/>
</dbReference>
<evidence type="ECO:0000256" key="2">
    <source>
        <dbReference type="ARBA" id="ARBA00004997"/>
    </source>
</evidence>
<dbReference type="STRING" id="151549.A0A4C1X488"/>
<organism evidence="16 17">
    <name type="scientific">Eumeta variegata</name>
    <name type="common">Bagworm moth</name>
    <name type="synonym">Eumeta japonica</name>
    <dbReference type="NCBI Taxonomy" id="151549"/>
    <lineage>
        <taxon>Eukaryota</taxon>
        <taxon>Metazoa</taxon>
        <taxon>Ecdysozoa</taxon>
        <taxon>Arthropoda</taxon>
        <taxon>Hexapoda</taxon>
        <taxon>Insecta</taxon>
        <taxon>Pterygota</taxon>
        <taxon>Neoptera</taxon>
        <taxon>Endopterygota</taxon>
        <taxon>Lepidoptera</taxon>
        <taxon>Glossata</taxon>
        <taxon>Ditrysia</taxon>
        <taxon>Tineoidea</taxon>
        <taxon>Psychidae</taxon>
        <taxon>Oiketicinae</taxon>
        <taxon>Eumeta</taxon>
    </lineage>
</organism>
<evidence type="ECO:0000256" key="11">
    <source>
        <dbReference type="ARBA" id="ARBA00023152"/>
    </source>
</evidence>
<keyword evidence="12 16" id="KW-0670">Pyruvate</keyword>
<dbReference type="InterPro" id="IPR001697">
    <property type="entry name" value="Pyr_Knase"/>
</dbReference>
<dbReference type="Pfam" id="PF02887">
    <property type="entry name" value="PK_C"/>
    <property type="match status" value="1"/>
</dbReference>
<evidence type="ECO:0000256" key="5">
    <source>
        <dbReference type="ARBA" id="ARBA00022679"/>
    </source>
</evidence>
<feature type="domain" description="Pyruvate kinase barrel" evidence="14">
    <location>
        <begin position="12"/>
        <end position="68"/>
    </location>
</feature>
<dbReference type="OrthoDB" id="108365at2759"/>
<dbReference type="SUPFAM" id="SSF52935">
    <property type="entry name" value="PK C-terminal domain-like"/>
    <property type="match status" value="1"/>
</dbReference>
<dbReference type="GO" id="GO:0030955">
    <property type="term" value="F:potassium ion binding"/>
    <property type="evidence" value="ECO:0007669"/>
    <property type="project" value="InterPro"/>
</dbReference>
<keyword evidence="11 13" id="KW-0324">Glycolysis</keyword>
<comment type="cofactor">
    <cofactor evidence="1">
        <name>K(+)</name>
        <dbReference type="ChEBI" id="CHEBI:29103"/>
    </cofactor>
</comment>
<evidence type="ECO:0000256" key="1">
    <source>
        <dbReference type="ARBA" id="ARBA00001958"/>
    </source>
</evidence>
<evidence type="ECO:0000256" key="7">
    <source>
        <dbReference type="ARBA" id="ARBA00022741"/>
    </source>
</evidence>
<dbReference type="AlphaFoldDB" id="A0A4C1X488"/>
<evidence type="ECO:0000259" key="15">
    <source>
        <dbReference type="Pfam" id="PF02887"/>
    </source>
</evidence>
<dbReference type="EMBL" id="BGZK01000709">
    <property type="protein sequence ID" value="GBP57117.1"/>
    <property type="molecule type" value="Genomic_DNA"/>
</dbReference>
<evidence type="ECO:0000256" key="13">
    <source>
        <dbReference type="RuleBase" id="RU000504"/>
    </source>
</evidence>
<gene>
    <name evidence="16" type="primary">PyK</name>
    <name evidence="16" type="ORF">EVAR_33360_1</name>
</gene>
<dbReference type="Pfam" id="PF00224">
    <property type="entry name" value="PK"/>
    <property type="match status" value="1"/>
</dbReference>
<sequence>MTPLFNEQSRTQANVPICMRSQLLISMTTKILPLRSELLDISNCILDGTDALMLTAETAVGEHPVECVATMAAACLEAEACVWTKQLFQDLVEKTTIPCDHTTSTAIASVLAAQRVVAAAIVVVTTSGKSAQAVSKYKPKCPIIAVTRYPVVARYLQLYRAVMPLIYE</sequence>
<proteinExistence type="inferred from homology"/>
<name>A0A4C1X488_EUMVA</name>
<keyword evidence="6" id="KW-0479">Metal-binding</keyword>
<dbReference type="UniPathway" id="UPA00109">
    <property type="reaction ID" value="UER00188"/>
</dbReference>
<comment type="caution">
    <text evidence="16">The sequence shown here is derived from an EMBL/GenBank/DDBJ whole genome shotgun (WGS) entry which is preliminary data.</text>
</comment>
<comment type="similarity">
    <text evidence="3 13">Belongs to the pyruvate kinase family.</text>
</comment>
<dbReference type="SUPFAM" id="SSF51621">
    <property type="entry name" value="Phosphoenolpyruvate/pyruvate domain"/>
    <property type="match status" value="1"/>
</dbReference>
<accession>A0A4C1X488</accession>
<keyword evidence="9" id="KW-0067">ATP-binding</keyword>
<evidence type="ECO:0000256" key="4">
    <source>
        <dbReference type="ARBA" id="ARBA00012142"/>
    </source>
</evidence>
<comment type="pathway">
    <text evidence="2 13">Carbohydrate degradation; glycolysis; pyruvate from D-glyceraldehyde 3-phosphate: step 5/5.</text>
</comment>
<dbReference type="Proteomes" id="UP000299102">
    <property type="component" value="Unassembled WGS sequence"/>
</dbReference>
<dbReference type="InterPro" id="IPR040442">
    <property type="entry name" value="Pyrv_kinase-like_dom_sf"/>
</dbReference>
<dbReference type="GO" id="GO:0000287">
    <property type="term" value="F:magnesium ion binding"/>
    <property type="evidence" value="ECO:0007669"/>
    <property type="project" value="InterPro"/>
</dbReference>
<dbReference type="InterPro" id="IPR015795">
    <property type="entry name" value="Pyrv_Knase_C"/>
</dbReference>